<name>A0A6C0BB84_9ZZZZ</name>
<dbReference type="InterPro" id="IPR003029">
    <property type="entry name" value="S1_domain"/>
</dbReference>
<evidence type="ECO:0000259" key="2">
    <source>
        <dbReference type="Pfam" id="PF00575"/>
    </source>
</evidence>
<feature type="compositionally biased region" description="Acidic residues" evidence="1">
    <location>
        <begin position="183"/>
        <end position="217"/>
    </location>
</feature>
<organism evidence="3">
    <name type="scientific">viral metagenome</name>
    <dbReference type="NCBI Taxonomy" id="1070528"/>
    <lineage>
        <taxon>unclassified sequences</taxon>
        <taxon>metagenomes</taxon>
        <taxon>organismal metagenomes</taxon>
    </lineage>
</organism>
<feature type="domain" description="S1 motif" evidence="2">
    <location>
        <begin position="87"/>
        <end position="140"/>
    </location>
</feature>
<dbReference type="AlphaFoldDB" id="A0A6C0BB84"/>
<dbReference type="GO" id="GO:0003676">
    <property type="term" value="F:nucleic acid binding"/>
    <property type="evidence" value="ECO:0007669"/>
    <property type="project" value="InterPro"/>
</dbReference>
<dbReference type="EMBL" id="MN739111">
    <property type="protein sequence ID" value="QHS89517.1"/>
    <property type="molecule type" value="Genomic_DNA"/>
</dbReference>
<dbReference type="Pfam" id="PF00575">
    <property type="entry name" value="S1"/>
    <property type="match status" value="1"/>
</dbReference>
<evidence type="ECO:0000313" key="3">
    <source>
        <dbReference type="EMBL" id="QHS89517.1"/>
    </source>
</evidence>
<evidence type="ECO:0000256" key="1">
    <source>
        <dbReference type="SAM" id="MobiDB-lite"/>
    </source>
</evidence>
<dbReference type="SUPFAM" id="SSF50249">
    <property type="entry name" value="Nucleic acid-binding proteins"/>
    <property type="match status" value="1"/>
</dbReference>
<feature type="region of interest" description="Disordered" evidence="1">
    <location>
        <begin position="181"/>
        <end position="217"/>
    </location>
</feature>
<reference evidence="3" key="1">
    <citation type="journal article" date="2020" name="Nature">
        <title>Giant virus diversity and host interactions through global metagenomics.</title>
        <authorList>
            <person name="Schulz F."/>
            <person name="Roux S."/>
            <person name="Paez-Espino D."/>
            <person name="Jungbluth S."/>
            <person name="Walsh D.A."/>
            <person name="Denef V.J."/>
            <person name="McMahon K.D."/>
            <person name="Konstantinidis K.T."/>
            <person name="Eloe-Fadrosh E.A."/>
            <person name="Kyrpides N.C."/>
            <person name="Woyke T."/>
        </authorList>
    </citation>
    <scope>NUCLEOTIDE SEQUENCE</scope>
    <source>
        <strain evidence="3">GVMAG-M-3300010158-60</strain>
    </source>
</reference>
<sequence>MEHTALFEERVNLTARDLRSQITNIDDLILQKLSTRLEGKCSRHGFVLPGTFKILSRSMGYVEKGRFTGDIIFHLQAEGKVLNPPAGILTEGIVTKKNKMGMYVSYNDAIRIILPRDLHIGDDAFEAVEVGQTVKVEIQKSRFQVNDPYILSVGLFKGLASEAVAAPAAAPAAEAAAEVASAAEEEVASEAEEEVASEAEEEVASESVEEEAEAITA</sequence>
<dbReference type="InterPro" id="IPR012340">
    <property type="entry name" value="NA-bd_OB-fold"/>
</dbReference>
<accession>A0A6C0BB84</accession>
<protein>
    <recommendedName>
        <fullName evidence="2">S1 motif domain-containing protein</fullName>
    </recommendedName>
</protein>
<proteinExistence type="predicted"/>